<reference evidence="1 2" key="1">
    <citation type="journal article" date="2016" name="Nat. Commun.">
        <title>Thousands of microbial genomes shed light on interconnected biogeochemical processes in an aquifer system.</title>
        <authorList>
            <person name="Anantharaman K."/>
            <person name="Brown C.T."/>
            <person name="Hug L.A."/>
            <person name="Sharon I."/>
            <person name="Castelle C.J."/>
            <person name="Probst A.J."/>
            <person name="Thomas B.C."/>
            <person name="Singh A."/>
            <person name="Wilkins M.J."/>
            <person name="Karaoz U."/>
            <person name="Brodie E.L."/>
            <person name="Williams K.H."/>
            <person name="Hubbard S.S."/>
            <person name="Banfield J.F."/>
        </authorList>
    </citation>
    <scope>NUCLEOTIDE SEQUENCE [LARGE SCALE GENOMIC DNA]</scope>
</reference>
<dbReference type="EMBL" id="MFBA01000004">
    <property type="protein sequence ID" value="OGD86082.1"/>
    <property type="molecule type" value="Genomic_DNA"/>
</dbReference>
<proteinExistence type="predicted"/>
<gene>
    <name evidence="1" type="ORF">A2696_02680</name>
</gene>
<evidence type="ECO:0008006" key="3">
    <source>
        <dbReference type="Google" id="ProtNLM"/>
    </source>
</evidence>
<organism evidence="1 2">
    <name type="scientific">Candidatus Curtissbacteria bacterium RIFCSPHIGHO2_01_FULL_41_13</name>
    <dbReference type="NCBI Taxonomy" id="1797745"/>
    <lineage>
        <taxon>Bacteria</taxon>
        <taxon>Candidatus Curtissiibacteriota</taxon>
    </lineage>
</organism>
<dbReference type="Proteomes" id="UP000177069">
    <property type="component" value="Unassembled WGS sequence"/>
</dbReference>
<accession>A0A1F5G2H2</accession>
<protein>
    <recommendedName>
        <fullName evidence="3">DUF4258 domain-containing protein</fullName>
    </recommendedName>
</protein>
<dbReference type="AlphaFoldDB" id="A0A1F5G2H2"/>
<evidence type="ECO:0000313" key="2">
    <source>
        <dbReference type="Proteomes" id="UP000177069"/>
    </source>
</evidence>
<name>A0A1F5G2H2_9BACT</name>
<sequence>MKIIYTKHALKDKIPALKRLGWNISKNKIEITVINPKWKGTSKHGQETAMSLVNKRHILRVVFRREDDIITVITLHIARRGKYESTL</sequence>
<evidence type="ECO:0000313" key="1">
    <source>
        <dbReference type="EMBL" id="OGD86082.1"/>
    </source>
</evidence>
<comment type="caution">
    <text evidence="1">The sequence shown here is derived from an EMBL/GenBank/DDBJ whole genome shotgun (WGS) entry which is preliminary data.</text>
</comment>